<evidence type="ECO:0000313" key="5">
    <source>
        <dbReference type="Proteomes" id="UP000078544"/>
    </source>
</evidence>
<reference evidence="4 5" key="1">
    <citation type="journal article" date="2016" name="Genome Biol. Evol.">
        <title>Divergent and convergent evolution of fungal pathogenicity.</title>
        <authorList>
            <person name="Shang Y."/>
            <person name="Xiao G."/>
            <person name="Zheng P."/>
            <person name="Cen K."/>
            <person name="Zhan S."/>
            <person name="Wang C."/>
        </authorList>
    </citation>
    <scope>NUCLEOTIDE SEQUENCE [LARGE SCALE GENOMIC DNA]</scope>
    <source>
        <strain evidence="4 5">RCEF 2490</strain>
    </source>
</reference>
<protein>
    <submittedName>
        <fullName evidence="4">Cerato-platanin</fullName>
    </submittedName>
</protein>
<sequence>MRIPLLTTAALSLSSPGPDELFERGDGDTIWATPHDSYSSSIGVLGCKVNTDRIAYWPQSVDCNNVCVSVKYKDRQVYLLRIDQSGGAYDMSYDAWNYLYTGKSATEKPASGGTVAMESKNVDASNCRSLIRTKGNRLPLSAANSINFLSSCLQQPNSWVAKNYMTFNIADSICTLGIDEQCKLNWPEANQPSCPHTLGAMVTLKDNPVFNVQYPSGKRVLASSGASSAPVAGTGGSDDDSAARKCTQPLMLIVSSVALGFLSYFS</sequence>
<organism evidence="4 5">
    <name type="scientific">Moelleriella libera RCEF 2490</name>
    <dbReference type="NCBI Taxonomy" id="1081109"/>
    <lineage>
        <taxon>Eukaryota</taxon>
        <taxon>Fungi</taxon>
        <taxon>Dikarya</taxon>
        <taxon>Ascomycota</taxon>
        <taxon>Pezizomycotina</taxon>
        <taxon>Sordariomycetes</taxon>
        <taxon>Hypocreomycetidae</taxon>
        <taxon>Hypocreales</taxon>
        <taxon>Clavicipitaceae</taxon>
        <taxon>Moelleriella</taxon>
    </lineage>
</organism>
<accession>A0A168DG83</accession>
<evidence type="ECO:0000313" key="4">
    <source>
        <dbReference type="EMBL" id="KZZ97713.1"/>
    </source>
</evidence>
<dbReference type="AlphaFoldDB" id="A0A168DG83"/>
<dbReference type="GO" id="GO:0005576">
    <property type="term" value="C:extracellular region"/>
    <property type="evidence" value="ECO:0007669"/>
    <property type="project" value="UniProtKB-SubCell"/>
</dbReference>
<dbReference type="EMBL" id="AZGY01000006">
    <property type="protein sequence ID" value="KZZ97713.1"/>
    <property type="molecule type" value="Genomic_DNA"/>
</dbReference>
<dbReference type="Proteomes" id="UP000078544">
    <property type="component" value="Unassembled WGS sequence"/>
</dbReference>
<dbReference type="PANTHER" id="PTHR38850:SF2">
    <property type="entry name" value="CERATO-PLATANIN"/>
    <property type="match status" value="1"/>
</dbReference>
<dbReference type="STRING" id="1081109.A0A168DG83"/>
<dbReference type="OrthoDB" id="5370830at2759"/>
<dbReference type="Gene3D" id="2.40.40.10">
    <property type="entry name" value="RlpA-like domain"/>
    <property type="match status" value="1"/>
</dbReference>
<keyword evidence="5" id="KW-1185">Reference proteome</keyword>
<name>A0A168DG83_9HYPO</name>
<evidence type="ECO:0000256" key="3">
    <source>
        <dbReference type="ARBA" id="ARBA00022525"/>
    </source>
</evidence>
<keyword evidence="3" id="KW-0964">Secreted</keyword>
<dbReference type="InterPro" id="IPR036908">
    <property type="entry name" value="RlpA-like_sf"/>
</dbReference>
<dbReference type="PANTHER" id="PTHR38850">
    <property type="entry name" value="CERATO-PLATANIN"/>
    <property type="match status" value="1"/>
</dbReference>
<dbReference type="InterPro" id="IPR010829">
    <property type="entry name" value="Cerato-platanin"/>
</dbReference>
<comment type="similarity">
    <text evidence="2">Belongs to the cerato-platanin family.</text>
</comment>
<evidence type="ECO:0000256" key="2">
    <source>
        <dbReference type="ARBA" id="ARBA00010421"/>
    </source>
</evidence>
<comment type="subcellular location">
    <subcellularLocation>
        <location evidence="1">Secreted</location>
    </subcellularLocation>
</comment>
<evidence type="ECO:0000256" key="1">
    <source>
        <dbReference type="ARBA" id="ARBA00004613"/>
    </source>
</evidence>
<gene>
    <name evidence="4" type="ORF">AAL_03677</name>
</gene>
<proteinExistence type="inferred from homology"/>
<comment type="caution">
    <text evidence="4">The sequence shown here is derived from an EMBL/GenBank/DDBJ whole genome shotgun (WGS) entry which is preliminary data.</text>
</comment>
<dbReference type="Pfam" id="PF07249">
    <property type="entry name" value="Cerato-platanin"/>
    <property type="match status" value="1"/>
</dbReference>